<organism evidence="2 3">
    <name type="scientific">Stylosanthes scabra</name>
    <dbReference type="NCBI Taxonomy" id="79078"/>
    <lineage>
        <taxon>Eukaryota</taxon>
        <taxon>Viridiplantae</taxon>
        <taxon>Streptophyta</taxon>
        <taxon>Embryophyta</taxon>
        <taxon>Tracheophyta</taxon>
        <taxon>Spermatophyta</taxon>
        <taxon>Magnoliopsida</taxon>
        <taxon>eudicotyledons</taxon>
        <taxon>Gunneridae</taxon>
        <taxon>Pentapetalae</taxon>
        <taxon>rosids</taxon>
        <taxon>fabids</taxon>
        <taxon>Fabales</taxon>
        <taxon>Fabaceae</taxon>
        <taxon>Papilionoideae</taxon>
        <taxon>50 kb inversion clade</taxon>
        <taxon>dalbergioids sensu lato</taxon>
        <taxon>Dalbergieae</taxon>
        <taxon>Pterocarpus clade</taxon>
        <taxon>Stylosanthes</taxon>
    </lineage>
</organism>
<evidence type="ECO:0000313" key="3">
    <source>
        <dbReference type="Proteomes" id="UP001341840"/>
    </source>
</evidence>
<reference evidence="2 3" key="1">
    <citation type="journal article" date="2023" name="Plants (Basel)">
        <title>Bridging the Gap: Combining Genomics and Transcriptomics Approaches to Understand Stylosanthes scabra, an Orphan Legume from the Brazilian Caatinga.</title>
        <authorList>
            <person name="Ferreira-Neto J.R.C."/>
            <person name="da Silva M.D."/>
            <person name="Binneck E."/>
            <person name="de Melo N.F."/>
            <person name="da Silva R.H."/>
            <person name="de Melo A.L.T.M."/>
            <person name="Pandolfi V."/>
            <person name="Bustamante F.O."/>
            <person name="Brasileiro-Vidal A.C."/>
            <person name="Benko-Iseppon A.M."/>
        </authorList>
    </citation>
    <scope>NUCLEOTIDE SEQUENCE [LARGE SCALE GENOMIC DNA]</scope>
    <source>
        <tissue evidence="2">Leaves</tissue>
    </source>
</reference>
<keyword evidence="3" id="KW-1185">Reference proteome</keyword>
<evidence type="ECO:0000256" key="1">
    <source>
        <dbReference type="SAM" id="MobiDB-lite"/>
    </source>
</evidence>
<dbReference type="Proteomes" id="UP001341840">
    <property type="component" value="Unassembled WGS sequence"/>
</dbReference>
<dbReference type="EMBL" id="JASCZI010030211">
    <property type="protein sequence ID" value="MED6118304.1"/>
    <property type="molecule type" value="Genomic_DNA"/>
</dbReference>
<protein>
    <submittedName>
        <fullName evidence="2">Uncharacterized protein</fullName>
    </submittedName>
</protein>
<evidence type="ECO:0000313" key="2">
    <source>
        <dbReference type="EMBL" id="MED6118304.1"/>
    </source>
</evidence>
<name>A0ABU6R351_9FABA</name>
<accession>A0ABU6R351</accession>
<gene>
    <name evidence="2" type="ORF">PIB30_001534</name>
</gene>
<feature type="region of interest" description="Disordered" evidence="1">
    <location>
        <begin position="1"/>
        <end position="22"/>
    </location>
</feature>
<comment type="caution">
    <text evidence="2">The sequence shown here is derived from an EMBL/GenBank/DDBJ whole genome shotgun (WGS) entry which is preliminary data.</text>
</comment>
<proteinExistence type="predicted"/>
<sequence>MEMEVHSYSLGSGQGVNGETLAGTGVNGDFEARIGIGDRDEGVTRTLHPRLRQRGHELGDGFVCSAPTRMRRNRKRDEKKSALNLGGVRAAQTLRQATMLSPLGHGEGVSE</sequence>